<dbReference type="GO" id="GO:0006120">
    <property type="term" value="P:mitochondrial electron transport, NADH to ubiquinone"/>
    <property type="evidence" value="ECO:0007669"/>
    <property type="project" value="InterPro"/>
</dbReference>
<dbReference type="InterPro" id="IPR010933">
    <property type="entry name" value="NADH_DH_su2_C"/>
</dbReference>
<evidence type="ECO:0000256" key="12">
    <source>
        <dbReference type="ARBA" id="ARBA00023027"/>
    </source>
</evidence>
<dbReference type="EC" id="7.1.1.2" evidence="3 17"/>
<comment type="similarity">
    <text evidence="2 17">Belongs to the complex I subunit 2 family.</text>
</comment>
<keyword evidence="13 17" id="KW-0830">Ubiquinone</keyword>
<keyword evidence="12 17" id="KW-0520">NAD</keyword>
<dbReference type="Pfam" id="PF06444">
    <property type="entry name" value="NADH_dehy_S2_C"/>
    <property type="match status" value="1"/>
</dbReference>
<feature type="transmembrane region" description="Helical" evidence="17">
    <location>
        <begin position="56"/>
        <end position="75"/>
    </location>
</feature>
<feature type="transmembrane region" description="Helical" evidence="17">
    <location>
        <begin position="150"/>
        <end position="169"/>
    </location>
</feature>
<reference evidence="20" key="1">
    <citation type="submission" date="2017-05" db="EMBL/GenBank/DDBJ databases">
        <title>In situ diversification is a major driver of species diversity in Rhacophorus frogs on the Sunda Shelf.</title>
        <authorList>
            <person name="O'Connell K.A."/>
        </authorList>
    </citation>
    <scope>NUCLEOTIDE SEQUENCE</scope>
</reference>
<keyword evidence="9 17" id="KW-1278">Translocase</keyword>
<evidence type="ECO:0000256" key="2">
    <source>
        <dbReference type="ARBA" id="ARBA00007012"/>
    </source>
</evidence>
<keyword evidence="8 17" id="KW-0999">Mitochondrion inner membrane</keyword>
<evidence type="ECO:0000256" key="5">
    <source>
        <dbReference type="ARBA" id="ARBA00022448"/>
    </source>
</evidence>
<dbReference type="InterPro" id="IPR050175">
    <property type="entry name" value="Complex_I_Subunit_2"/>
</dbReference>
<comment type="function">
    <text evidence="17">Core subunit of the mitochondrial membrane respiratory chain NADH dehydrogenase (Complex I) which catalyzes electron transfer from NADH through the respiratory chain, using ubiquinone as an electron acceptor. Essential for the catalytic activity and assembly of complex I.</text>
</comment>
<dbReference type="AlphaFoldDB" id="A0A343KQP4"/>
<feature type="transmembrane region" description="Helical" evidence="17">
    <location>
        <begin position="199"/>
        <end position="219"/>
    </location>
</feature>
<evidence type="ECO:0000256" key="9">
    <source>
        <dbReference type="ARBA" id="ARBA00022967"/>
    </source>
</evidence>
<feature type="domain" description="NADH dehydrogenase subunit 2 C-terminal" evidence="19">
    <location>
        <begin position="289"/>
        <end position="342"/>
    </location>
</feature>
<gene>
    <name evidence="20" type="primary">ND2</name>
</gene>
<accession>A0A343KQP4</accession>
<dbReference type="EMBL" id="MF066240">
    <property type="protein sequence ID" value="ATL15884.1"/>
    <property type="molecule type" value="Genomic_DNA"/>
</dbReference>
<name>A0A343KQP4_9NEOB</name>
<dbReference type="PRINTS" id="PR01436">
    <property type="entry name" value="NADHDHGNASE2"/>
</dbReference>
<evidence type="ECO:0000259" key="18">
    <source>
        <dbReference type="Pfam" id="PF00361"/>
    </source>
</evidence>
<feature type="transmembrane region" description="Helical" evidence="17">
    <location>
        <begin position="323"/>
        <end position="344"/>
    </location>
</feature>
<dbReference type="InterPro" id="IPR003917">
    <property type="entry name" value="NADH_UbQ_OxRdtase_chain2"/>
</dbReference>
<keyword evidence="11 17" id="KW-1133">Transmembrane helix</keyword>
<feature type="transmembrane region" description="Helical" evidence="17">
    <location>
        <begin position="95"/>
        <end position="114"/>
    </location>
</feature>
<keyword evidence="15 17" id="KW-0472">Membrane</keyword>
<evidence type="ECO:0000256" key="10">
    <source>
        <dbReference type="ARBA" id="ARBA00022982"/>
    </source>
</evidence>
<feature type="domain" description="NADH:quinone oxidoreductase/Mrp antiporter transmembrane" evidence="18">
    <location>
        <begin position="23"/>
        <end position="287"/>
    </location>
</feature>
<comment type="catalytic activity">
    <reaction evidence="16 17">
        <text>a ubiquinone + NADH + 5 H(+)(in) = a ubiquinol + NAD(+) + 4 H(+)(out)</text>
        <dbReference type="Rhea" id="RHEA:29091"/>
        <dbReference type="Rhea" id="RHEA-COMP:9565"/>
        <dbReference type="Rhea" id="RHEA-COMP:9566"/>
        <dbReference type="ChEBI" id="CHEBI:15378"/>
        <dbReference type="ChEBI" id="CHEBI:16389"/>
        <dbReference type="ChEBI" id="CHEBI:17976"/>
        <dbReference type="ChEBI" id="CHEBI:57540"/>
        <dbReference type="ChEBI" id="CHEBI:57945"/>
        <dbReference type="EC" id="7.1.1.2"/>
    </reaction>
</comment>
<geneLocation type="mitochondrion" evidence="20"/>
<keyword evidence="10 17" id="KW-0249">Electron transport</keyword>
<evidence type="ECO:0000256" key="6">
    <source>
        <dbReference type="ARBA" id="ARBA00022660"/>
    </source>
</evidence>
<evidence type="ECO:0000256" key="17">
    <source>
        <dbReference type="RuleBase" id="RU003403"/>
    </source>
</evidence>
<evidence type="ECO:0000256" key="13">
    <source>
        <dbReference type="ARBA" id="ARBA00023075"/>
    </source>
</evidence>
<evidence type="ECO:0000256" key="3">
    <source>
        <dbReference type="ARBA" id="ARBA00012944"/>
    </source>
</evidence>
<dbReference type="GO" id="GO:0008137">
    <property type="term" value="F:NADH dehydrogenase (ubiquinone) activity"/>
    <property type="evidence" value="ECO:0007669"/>
    <property type="project" value="UniProtKB-EC"/>
</dbReference>
<organism evidence="20">
    <name type="scientific">Rhacophorus poecilonotus</name>
    <dbReference type="NCBI Taxonomy" id="1969350"/>
    <lineage>
        <taxon>Eukaryota</taxon>
        <taxon>Metazoa</taxon>
        <taxon>Chordata</taxon>
        <taxon>Craniata</taxon>
        <taxon>Vertebrata</taxon>
        <taxon>Euteleostomi</taxon>
        <taxon>Amphibia</taxon>
        <taxon>Batrachia</taxon>
        <taxon>Anura</taxon>
        <taxon>Neobatrachia</taxon>
        <taxon>Ranoidea</taxon>
        <taxon>Rhacophoridae</taxon>
        <taxon>Rhacophorinae</taxon>
        <taxon>Rhacophorus</taxon>
    </lineage>
</organism>
<protein>
    <recommendedName>
        <fullName evidence="4 17">NADH-ubiquinone oxidoreductase chain 2</fullName>
        <ecNumber evidence="3 17">7.1.1.2</ecNumber>
    </recommendedName>
</protein>
<evidence type="ECO:0000256" key="4">
    <source>
        <dbReference type="ARBA" id="ARBA00021008"/>
    </source>
</evidence>
<feature type="transmembrane region" description="Helical" evidence="17">
    <location>
        <begin position="239"/>
        <end position="264"/>
    </location>
</feature>
<keyword evidence="7 17" id="KW-0812">Transmembrane</keyword>
<evidence type="ECO:0000313" key="20">
    <source>
        <dbReference type="EMBL" id="ATL15884.1"/>
    </source>
</evidence>
<evidence type="ECO:0000256" key="11">
    <source>
        <dbReference type="ARBA" id="ARBA00022989"/>
    </source>
</evidence>
<evidence type="ECO:0000256" key="7">
    <source>
        <dbReference type="ARBA" id="ARBA00022692"/>
    </source>
</evidence>
<evidence type="ECO:0000259" key="19">
    <source>
        <dbReference type="Pfam" id="PF06444"/>
    </source>
</evidence>
<dbReference type="GO" id="GO:0005743">
    <property type="term" value="C:mitochondrial inner membrane"/>
    <property type="evidence" value="ECO:0007669"/>
    <property type="project" value="UniProtKB-SubCell"/>
</dbReference>
<evidence type="ECO:0000256" key="15">
    <source>
        <dbReference type="ARBA" id="ARBA00023136"/>
    </source>
</evidence>
<keyword evidence="14 17" id="KW-0496">Mitochondrion</keyword>
<comment type="subcellular location">
    <subcellularLocation>
        <location evidence="1 17">Mitochondrion inner membrane</location>
        <topology evidence="1 17">Multi-pass membrane protein</topology>
    </subcellularLocation>
</comment>
<keyword evidence="6 17" id="KW-0679">Respiratory chain</keyword>
<dbReference type="Pfam" id="PF00361">
    <property type="entry name" value="Proton_antipo_M"/>
    <property type="match status" value="1"/>
</dbReference>
<sequence length="345" mass="38136">MMPLAYSMFILSLAIGTTITLSSHHWLVAWIGLEINTLAIIPVMTKTPHPRAIEAATKYFLTQATASALVLFSALMNAWETGEWHITMMSDLPSIALSMALMMKLGLAPLHFWMPEVLQGNHLLTGLILSTWQKIAPMTLLLQLSQHTNIFLTTSIGLISIFIGGWGGINQTQMRKIMAFSSIGHLGWMIMVLKFNPQLTELNFILYIMMTTAMFMTLISTNSTKMMDISVSWTKTPALISFSLMILLSLAGLPPLTGFIPKLLIITELVKQNTTILASLALLASLLALFFYLRLTYITIMLISPNTSSTHSLWQMTTKSNSLTALFGSATILAIPMTPTMLMAM</sequence>
<evidence type="ECO:0000256" key="8">
    <source>
        <dbReference type="ARBA" id="ARBA00022792"/>
    </source>
</evidence>
<dbReference type="PANTHER" id="PTHR46552">
    <property type="entry name" value="NADH-UBIQUINONE OXIDOREDUCTASE CHAIN 2"/>
    <property type="match status" value="1"/>
</dbReference>
<feature type="transmembrane region" description="Helical" evidence="17">
    <location>
        <begin position="26"/>
        <end position="44"/>
    </location>
</feature>
<feature type="transmembrane region" description="Helical" evidence="17">
    <location>
        <begin position="276"/>
        <end position="303"/>
    </location>
</feature>
<evidence type="ECO:0000256" key="1">
    <source>
        <dbReference type="ARBA" id="ARBA00004448"/>
    </source>
</evidence>
<proteinExistence type="inferred from homology"/>
<evidence type="ECO:0000256" key="16">
    <source>
        <dbReference type="ARBA" id="ARBA00049551"/>
    </source>
</evidence>
<dbReference type="PANTHER" id="PTHR46552:SF1">
    <property type="entry name" value="NADH-UBIQUINONE OXIDOREDUCTASE CHAIN 2"/>
    <property type="match status" value="1"/>
</dbReference>
<evidence type="ECO:0000256" key="14">
    <source>
        <dbReference type="ARBA" id="ARBA00023128"/>
    </source>
</evidence>
<dbReference type="InterPro" id="IPR001750">
    <property type="entry name" value="ND/Mrp_TM"/>
</dbReference>
<keyword evidence="5" id="KW-0813">Transport</keyword>